<evidence type="ECO:0000256" key="15">
    <source>
        <dbReference type="RuleBase" id="RU004011"/>
    </source>
</evidence>
<evidence type="ECO:0000256" key="16">
    <source>
        <dbReference type="RuleBase" id="RU004013"/>
    </source>
</evidence>
<evidence type="ECO:0000256" key="13">
    <source>
        <dbReference type="HAMAP-Rule" id="MF_00451"/>
    </source>
</evidence>
<dbReference type="Pfam" id="PF00334">
    <property type="entry name" value="NDK"/>
    <property type="match status" value="1"/>
</dbReference>
<gene>
    <name evidence="13 18" type="primary">ndk</name>
    <name evidence="18" type="ORF">DSCO28_69420</name>
</gene>
<comment type="cofactor">
    <cofactor evidence="1 13">
        <name>Mg(2+)</name>
        <dbReference type="ChEBI" id="CHEBI:18420"/>
    </cofactor>
</comment>
<feature type="binding site" evidence="13 14">
    <location>
        <position position="57"/>
    </location>
    <ligand>
        <name>ATP</name>
        <dbReference type="ChEBI" id="CHEBI:30616"/>
    </ligand>
</feature>
<dbReference type="FunFam" id="3.30.70.141:FF:000003">
    <property type="entry name" value="Nucleoside diphosphate kinase"/>
    <property type="match status" value="1"/>
</dbReference>
<evidence type="ECO:0000256" key="1">
    <source>
        <dbReference type="ARBA" id="ARBA00001946"/>
    </source>
</evidence>
<feature type="domain" description="Nucleoside diphosphate kinase-like" evidence="17">
    <location>
        <begin position="1"/>
        <end position="138"/>
    </location>
</feature>
<dbReference type="Gene3D" id="3.30.70.141">
    <property type="entry name" value="Nucleoside diphosphate kinase-like domain"/>
    <property type="match status" value="1"/>
</dbReference>
<dbReference type="GO" id="GO:0005524">
    <property type="term" value="F:ATP binding"/>
    <property type="evidence" value="ECO:0007669"/>
    <property type="project" value="UniProtKB-UniRule"/>
</dbReference>
<evidence type="ECO:0000256" key="3">
    <source>
        <dbReference type="ARBA" id="ARBA00012966"/>
    </source>
</evidence>
<dbReference type="EC" id="2.7.4.6" evidence="3 13"/>
<evidence type="ECO:0000256" key="8">
    <source>
        <dbReference type="ARBA" id="ARBA00022741"/>
    </source>
</evidence>
<dbReference type="HAMAP" id="MF_00451">
    <property type="entry name" value="NDP_kinase"/>
    <property type="match status" value="1"/>
</dbReference>
<comment type="catalytic activity">
    <reaction evidence="13">
        <text>a ribonucleoside 5'-diphosphate + ATP = a ribonucleoside 5'-triphosphate + ADP</text>
        <dbReference type="Rhea" id="RHEA:18113"/>
        <dbReference type="ChEBI" id="CHEBI:30616"/>
        <dbReference type="ChEBI" id="CHEBI:57930"/>
        <dbReference type="ChEBI" id="CHEBI:61557"/>
        <dbReference type="ChEBI" id="CHEBI:456216"/>
        <dbReference type="EC" id="2.7.4.6"/>
    </reaction>
</comment>
<dbReference type="GO" id="GO:0005737">
    <property type="term" value="C:cytoplasm"/>
    <property type="evidence" value="ECO:0007669"/>
    <property type="project" value="UniProtKB-SubCell"/>
</dbReference>
<feature type="binding site" evidence="13 14">
    <location>
        <position position="102"/>
    </location>
    <ligand>
        <name>ATP</name>
        <dbReference type="ChEBI" id="CHEBI:30616"/>
    </ligand>
</feature>
<keyword evidence="6 13" id="KW-0808">Transferase</keyword>
<keyword evidence="5 13" id="KW-0597">Phosphoprotein</keyword>
<comment type="subunit">
    <text evidence="13">Homotetramer.</text>
</comment>
<dbReference type="Proteomes" id="UP000425960">
    <property type="component" value="Chromosome"/>
</dbReference>
<dbReference type="NCBIfam" id="NF001908">
    <property type="entry name" value="PRK00668.1"/>
    <property type="match status" value="1"/>
</dbReference>
<dbReference type="GO" id="GO:0046872">
    <property type="term" value="F:metal ion binding"/>
    <property type="evidence" value="ECO:0007669"/>
    <property type="project" value="UniProtKB-KW"/>
</dbReference>
<keyword evidence="11 13" id="KW-0460">Magnesium</keyword>
<dbReference type="InterPro" id="IPR023005">
    <property type="entry name" value="Nucleoside_diP_kinase_AS"/>
</dbReference>
<feature type="binding site" evidence="13 14">
    <location>
        <position position="85"/>
    </location>
    <ligand>
        <name>ATP</name>
        <dbReference type="ChEBI" id="CHEBI:30616"/>
    </ligand>
</feature>
<feature type="active site" description="Pros-phosphohistidine intermediate" evidence="13 14">
    <location>
        <position position="115"/>
    </location>
</feature>
<keyword evidence="9 13" id="KW-0418">Kinase</keyword>
<reference evidence="18 19" key="1">
    <citation type="submission" date="2019-11" db="EMBL/GenBank/DDBJ databases">
        <title>Comparative genomics of hydrocarbon-degrading Desulfosarcina strains.</title>
        <authorList>
            <person name="Watanabe M."/>
            <person name="Kojima H."/>
            <person name="Fukui M."/>
        </authorList>
    </citation>
    <scope>NUCLEOTIDE SEQUENCE [LARGE SCALE GENOMIC DNA]</scope>
    <source>
        <strain evidence="18 19">28bB2T</strain>
    </source>
</reference>
<evidence type="ECO:0000256" key="5">
    <source>
        <dbReference type="ARBA" id="ARBA00022553"/>
    </source>
</evidence>
<dbReference type="GO" id="GO:0006183">
    <property type="term" value="P:GTP biosynthetic process"/>
    <property type="evidence" value="ECO:0007669"/>
    <property type="project" value="UniProtKB-UniRule"/>
</dbReference>
<dbReference type="InterPro" id="IPR036850">
    <property type="entry name" value="NDK-like_dom_sf"/>
</dbReference>
<dbReference type="PROSITE" id="PS00469">
    <property type="entry name" value="NDPK"/>
    <property type="match status" value="1"/>
</dbReference>
<dbReference type="PANTHER" id="PTHR11349">
    <property type="entry name" value="NUCLEOSIDE DIPHOSPHATE KINASE"/>
    <property type="match status" value="1"/>
</dbReference>
<proteinExistence type="inferred from homology"/>
<comment type="similarity">
    <text evidence="2 13 14 15">Belongs to the NDK family.</text>
</comment>
<keyword evidence="7 13" id="KW-0479">Metal-binding</keyword>
<evidence type="ECO:0000259" key="17">
    <source>
        <dbReference type="SMART" id="SM00562"/>
    </source>
</evidence>
<evidence type="ECO:0000256" key="9">
    <source>
        <dbReference type="ARBA" id="ARBA00022777"/>
    </source>
</evidence>
<evidence type="ECO:0000256" key="4">
    <source>
        <dbReference type="ARBA" id="ARBA00017632"/>
    </source>
</evidence>
<sequence>MQRTLSIVKPDGVARGLIGDVVKRLEANGLTIIAMKMIHMTKAQAEGFYAVHRERPFFGSLTDFMSSGPAVVMVLEGDDAIARYRDLMGATNYKDAAEGTIRRDFATDIEKNVVHGSDAPETAAFEIGYFFNAFEINAR</sequence>
<evidence type="ECO:0000256" key="7">
    <source>
        <dbReference type="ARBA" id="ARBA00022723"/>
    </source>
</evidence>
<feature type="binding site" evidence="13 14">
    <location>
        <position position="9"/>
    </location>
    <ligand>
        <name>ATP</name>
        <dbReference type="ChEBI" id="CHEBI:30616"/>
    </ligand>
</feature>
<name>A0A5K8A1R3_9BACT</name>
<evidence type="ECO:0000313" key="19">
    <source>
        <dbReference type="Proteomes" id="UP000425960"/>
    </source>
</evidence>
<evidence type="ECO:0000256" key="12">
    <source>
        <dbReference type="ARBA" id="ARBA00023080"/>
    </source>
</evidence>
<dbReference type="GO" id="GO:0006241">
    <property type="term" value="P:CTP biosynthetic process"/>
    <property type="evidence" value="ECO:0007669"/>
    <property type="project" value="UniProtKB-UniRule"/>
</dbReference>
<keyword evidence="13" id="KW-0963">Cytoplasm</keyword>
<dbReference type="SUPFAM" id="SSF54919">
    <property type="entry name" value="Nucleoside diphosphate kinase, NDK"/>
    <property type="match status" value="1"/>
</dbReference>
<comment type="function">
    <text evidence="13">Major role in the synthesis of nucleoside triphosphates other than ATP. The ATP gamma phosphate is transferred to the NDP beta phosphate via a ping-pong mechanism, using a phosphorylated active-site intermediate.</text>
</comment>
<keyword evidence="10 13" id="KW-0067">ATP-binding</keyword>
<keyword evidence="12 13" id="KW-0546">Nucleotide metabolism</keyword>
<dbReference type="EMBL" id="AP021876">
    <property type="protein sequence ID" value="BBO86376.1"/>
    <property type="molecule type" value="Genomic_DNA"/>
</dbReference>
<organism evidence="18 19">
    <name type="scientific">Desulfosarcina ovata subsp. sediminis</name>
    <dbReference type="NCBI Taxonomy" id="885957"/>
    <lineage>
        <taxon>Bacteria</taxon>
        <taxon>Pseudomonadati</taxon>
        <taxon>Thermodesulfobacteriota</taxon>
        <taxon>Desulfobacteria</taxon>
        <taxon>Desulfobacterales</taxon>
        <taxon>Desulfosarcinaceae</taxon>
        <taxon>Desulfosarcina</taxon>
    </lineage>
</organism>
<feature type="binding site" evidence="13 14">
    <location>
        <position position="91"/>
    </location>
    <ligand>
        <name>ATP</name>
        <dbReference type="ChEBI" id="CHEBI:30616"/>
    </ligand>
</feature>
<evidence type="ECO:0000256" key="2">
    <source>
        <dbReference type="ARBA" id="ARBA00008142"/>
    </source>
</evidence>
<evidence type="ECO:0000313" key="18">
    <source>
        <dbReference type="EMBL" id="BBO86376.1"/>
    </source>
</evidence>
<keyword evidence="8 13" id="KW-0547">Nucleotide-binding</keyword>
<dbReference type="GO" id="GO:0006228">
    <property type="term" value="P:UTP biosynthetic process"/>
    <property type="evidence" value="ECO:0007669"/>
    <property type="project" value="UniProtKB-UniRule"/>
</dbReference>
<dbReference type="GO" id="GO:0004550">
    <property type="term" value="F:nucleoside diphosphate kinase activity"/>
    <property type="evidence" value="ECO:0007669"/>
    <property type="project" value="UniProtKB-UniRule"/>
</dbReference>
<dbReference type="PRINTS" id="PR01243">
    <property type="entry name" value="NUCDPKINASE"/>
</dbReference>
<evidence type="ECO:0000256" key="10">
    <source>
        <dbReference type="ARBA" id="ARBA00022840"/>
    </source>
</evidence>
<dbReference type="AlphaFoldDB" id="A0A5K8A1R3"/>
<dbReference type="InterPro" id="IPR034907">
    <property type="entry name" value="NDK-like_dom"/>
</dbReference>
<dbReference type="CDD" id="cd04413">
    <property type="entry name" value="NDPk_I"/>
    <property type="match status" value="1"/>
</dbReference>
<accession>A0A5K8A1R3</accession>
<evidence type="ECO:0000256" key="11">
    <source>
        <dbReference type="ARBA" id="ARBA00022842"/>
    </source>
</evidence>
<dbReference type="KEGG" id="dov:DSCO28_69420"/>
<feature type="binding site" evidence="13 14">
    <location>
        <position position="112"/>
    </location>
    <ligand>
        <name>ATP</name>
        <dbReference type="ChEBI" id="CHEBI:30616"/>
    </ligand>
</feature>
<comment type="catalytic activity">
    <reaction evidence="13 16">
        <text>a 2'-deoxyribonucleoside 5'-diphosphate + ATP = a 2'-deoxyribonucleoside 5'-triphosphate + ADP</text>
        <dbReference type="Rhea" id="RHEA:44640"/>
        <dbReference type="ChEBI" id="CHEBI:30616"/>
        <dbReference type="ChEBI" id="CHEBI:61560"/>
        <dbReference type="ChEBI" id="CHEBI:73316"/>
        <dbReference type="ChEBI" id="CHEBI:456216"/>
        <dbReference type="EC" id="2.7.4.6"/>
    </reaction>
</comment>
<protein>
    <recommendedName>
        <fullName evidence="4 13">Nucleoside diphosphate kinase</fullName>
        <shortName evidence="13">NDK</shortName>
        <shortName evidence="13">NDP kinase</shortName>
        <ecNumber evidence="3 13">2.7.4.6</ecNumber>
    </recommendedName>
    <alternativeName>
        <fullName evidence="13">Nucleoside-2-P kinase</fullName>
    </alternativeName>
</protein>
<dbReference type="SMART" id="SM00562">
    <property type="entry name" value="NDK"/>
    <property type="match status" value="1"/>
</dbReference>
<evidence type="ECO:0000256" key="6">
    <source>
        <dbReference type="ARBA" id="ARBA00022679"/>
    </source>
</evidence>
<comment type="subcellular location">
    <subcellularLocation>
        <location evidence="13">Cytoplasm</location>
    </subcellularLocation>
</comment>
<dbReference type="InterPro" id="IPR001564">
    <property type="entry name" value="Nucleoside_diP_kinase"/>
</dbReference>
<evidence type="ECO:0000256" key="14">
    <source>
        <dbReference type="PROSITE-ProRule" id="PRU00706"/>
    </source>
</evidence>
<dbReference type="PROSITE" id="PS51374">
    <property type="entry name" value="NDPK_LIKE"/>
    <property type="match status" value="1"/>
</dbReference>
<dbReference type="RefSeq" id="WP_155326237.1">
    <property type="nucleotide sequence ID" value="NZ_AP021876.1"/>
</dbReference>